<reference evidence="2" key="1">
    <citation type="submission" date="2020-08" db="EMBL/GenBank/DDBJ databases">
        <title>Genome public.</title>
        <authorList>
            <person name="Liu C."/>
            <person name="Sun Q."/>
        </authorList>
    </citation>
    <scope>NUCLEOTIDE SEQUENCE</scope>
    <source>
        <strain evidence="2">NSJ-12</strain>
    </source>
</reference>
<gene>
    <name evidence="2" type="ORF">H8718_13980</name>
</gene>
<dbReference type="Proteomes" id="UP000655830">
    <property type="component" value="Unassembled WGS sequence"/>
</dbReference>
<accession>A0A926IF92</accession>
<keyword evidence="1" id="KW-0472">Membrane</keyword>
<keyword evidence="3" id="KW-1185">Reference proteome</keyword>
<dbReference type="Gene3D" id="1.10.1760.20">
    <property type="match status" value="1"/>
</dbReference>
<name>A0A926IF92_9FIRM</name>
<organism evidence="2 3">
    <name type="scientific">Zhenhengia yiwuensis</name>
    <dbReference type="NCBI Taxonomy" id="2763666"/>
    <lineage>
        <taxon>Bacteria</taxon>
        <taxon>Bacillati</taxon>
        <taxon>Bacillota</taxon>
        <taxon>Clostridia</taxon>
        <taxon>Lachnospirales</taxon>
        <taxon>Lachnospiraceae</taxon>
        <taxon>Zhenhengia</taxon>
    </lineage>
</organism>
<dbReference type="AlphaFoldDB" id="A0A926IF92"/>
<feature type="transmembrane region" description="Helical" evidence="1">
    <location>
        <begin position="12"/>
        <end position="33"/>
    </location>
</feature>
<dbReference type="RefSeq" id="WP_177671046.1">
    <property type="nucleotide sequence ID" value="NZ_JACRSY010000024.1"/>
</dbReference>
<sequence length="192" mass="20437">MKQDKTKQEVSTRALTLVALGITMNMVGGFIALQFKLPIYLDAIGTLMVASLLGPKYALLAGIGSNLVGGFTTDPYALYFIPSQIATGFIAGLMYEKGMLQGKKTPLGALIITIPTSFISACIAAYVFGGITSSGSSYIVQILKVLGVPDVISVFSTQVLTDYIDKLTGVFLVAAVLRVCPKSFKARIRHMS</sequence>
<feature type="transmembrane region" description="Helical" evidence="1">
    <location>
        <begin position="76"/>
        <end position="95"/>
    </location>
</feature>
<feature type="transmembrane region" description="Helical" evidence="1">
    <location>
        <begin position="40"/>
        <end position="64"/>
    </location>
</feature>
<evidence type="ECO:0000313" key="3">
    <source>
        <dbReference type="Proteomes" id="UP000655830"/>
    </source>
</evidence>
<feature type="transmembrane region" description="Helical" evidence="1">
    <location>
        <begin position="107"/>
        <end position="128"/>
    </location>
</feature>
<protein>
    <submittedName>
        <fullName evidence="2">ECF transporter S component</fullName>
    </submittedName>
</protein>
<keyword evidence="1" id="KW-0812">Transmembrane</keyword>
<evidence type="ECO:0000313" key="2">
    <source>
        <dbReference type="EMBL" id="MBC8580628.1"/>
    </source>
</evidence>
<dbReference type="EMBL" id="JACRSY010000024">
    <property type="protein sequence ID" value="MBC8580628.1"/>
    <property type="molecule type" value="Genomic_DNA"/>
</dbReference>
<evidence type="ECO:0000256" key="1">
    <source>
        <dbReference type="SAM" id="Phobius"/>
    </source>
</evidence>
<proteinExistence type="predicted"/>
<comment type="caution">
    <text evidence="2">The sequence shown here is derived from an EMBL/GenBank/DDBJ whole genome shotgun (WGS) entry which is preliminary data.</text>
</comment>
<keyword evidence="1" id="KW-1133">Transmembrane helix</keyword>
<dbReference type="GO" id="GO:0022857">
    <property type="term" value="F:transmembrane transporter activity"/>
    <property type="evidence" value="ECO:0007669"/>
    <property type="project" value="InterPro"/>
</dbReference>